<dbReference type="PANTHER" id="PTHR15715:SF37">
    <property type="entry name" value="LD47843P"/>
    <property type="match status" value="1"/>
</dbReference>
<evidence type="ECO:0000313" key="24">
    <source>
        <dbReference type="Proteomes" id="UP001233172"/>
    </source>
</evidence>
<dbReference type="SMART" id="SM00240">
    <property type="entry name" value="FHA"/>
    <property type="match status" value="1"/>
</dbReference>
<evidence type="ECO:0000256" key="11">
    <source>
        <dbReference type="ARBA" id="ARBA00023128"/>
    </source>
</evidence>
<evidence type="ECO:0000256" key="13">
    <source>
        <dbReference type="ARBA" id="ARBA00023212"/>
    </source>
</evidence>
<keyword evidence="7 21" id="KW-0812">Transmembrane</keyword>
<dbReference type="InterPro" id="IPR000253">
    <property type="entry name" value="FHA_dom"/>
</dbReference>
<keyword evidence="10 19" id="KW-0175">Coiled coil</keyword>
<feature type="coiled-coil region" evidence="19">
    <location>
        <begin position="174"/>
        <end position="393"/>
    </location>
</feature>
<evidence type="ECO:0000256" key="2">
    <source>
        <dbReference type="ARBA" id="ARBA00004304"/>
    </source>
</evidence>
<name>A0AAD8BEE0_BIOPF</name>
<feature type="coiled-coil region" evidence="19">
    <location>
        <begin position="984"/>
        <end position="1025"/>
    </location>
</feature>
<protein>
    <recommendedName>
        <fullName evidence="18">Sarcolemmal membrane-associated protein</fullName>
    </recommendedName>
</protein>
<comment type="function">
    <text evidence="14">Associates with the striatin-interacting phosphatase and kinase (STRIPAK) core complex, forming the extended (SIKE1:SLMAP)STRIPAK complex. The (SIKE1:SLMAP)STRIPAK complex dephosphorylates STK3 leading to the inhibition of Hippo signaling and the control of cell growth. May play a role during myoblast fusion.</text>
</comment>
<evidence type="ECO:0000259" key="22">
    <source>
        <dbReference type="PROSITE" id="PS50006"/>
    </source>
</evidence>
<organism evidence="23 24">
    <name type="scientific">Biomphalaria pfeifferi</name>
    <name type="common">Bloodfluke planorb</name>
    <name type="synonym">Freshwater snail</name>
    <dbReference type="NCBI Taxonomy" id="112525"/>
    <lineage>
        <taxon>Eukaryota</taxon>
        <taxon>Metazoa</taxon>
        <taxon>Spiralia</taxon>
        <taxon>Lophotrochozoa</taxon>
        <taxon>Mollusca</taxon>
        <taxon>Gastropoda</taxon>
        <taxon>Heterobranchia</taxon>
        <taxon>Euthyneura</taxon>
        <taxon>Panpulmonata</taxon>
        <taxon>Hygrophila</taxon>
        <taxon>Lymnaeoidea</taxon>
        <taxon>Planorbidae</taxon>
        <taxon>Biomphalaria</taxon>
    </lineage>
</organism>
<evidence type="ECO:0000256" key="18">
    <source>
        <dbReference type="ARBA" id="ARBA00074026"/>
    </source>
</evidence>
<evidence type="ECO:0000256" key="15">
    <source>
        <dbReference type="ARBA" id="ARBA00060409"/>
    </source>
</evidence>
<evidence type="ECO:0000256" key="3">
    <source>
        <dbReference type="ARBA" id="ARBA00004389"/>
    </source>
</evidence>
<keyword evidence="13" id="KW-0206">Cytoskeleton</keyword>
<evidence type="ECO:0000256" key="19">
    <source>
        <dbReference type="SAM" id="Coils"/>
    </source>
</evidence>
<dbReference type="Gene3D" id="1.10.287.1490">
    <property type="match status" value="1"/>
</dbReference>
<reference evidence="23" key="2">
    <citation type="submission" date="2023-04" db="EMBL/GenBank/DDBJ databases">
        <authorList>
            <person name="Bu L."/>
            <person name="Lu L."/>
            <person name="Laidemitt M.R."/>
            <person name="Zhang S.M."/>
            <person name="Mutuku M."/>
            <person name="Mkoji G."/>
            <person name="Steinauer M."/>
            <person name="Loker E.S."/>
        </authorList>
    </citation>
    <scope>NUCLEOTIDE SEQUENCE</scope>
    <source>
        <strain evidence="23">KasaAsao</strain>
        <tissue evidence="23">Whole Snail</tissue>
    </source>
</reference>
<dbReference type="PANTHER" id="PTHR15715">
    <property type="entry name" value="CENTROSOMAL PROTEIN OF 170 KDA"/>
    <property type="match status" value="1"/>
</dbReference>
<dbReference type="InterPro" id="IPR008984">
    <property type="entry name" value="SMAD_FHA_dom_sf"/>
</dbReference>
<keyword evidence="4" id="KW-1003">Cell membrane</keyword>
<evidence type="ECO:0000256" key="6">
    <source>
        <dbReference type="ARBA" id="ARBA00022553"/>
    </source>
</evidence>
<evidence type="ECO:0000256" key="16">
    <source>
        <dbReference type="ARBA" id="ARBA00061687"/>
    </source>
</evidence>
<dbReference type="Proteomes" id="UP001233172">
    <property type="component" value="Unassembled WGS sequence"/>
</dbReference>
<proteinExistence type="inferred from homology"/>
<dbReference type="FunFam" id="2.60.200.20:FF:000003">
    <property type="entry name" value="sarcolemmal membrane-associated protein isoform X2"/>
    <property type="match status" value="1"/>
</dbReference>
<dbReference type="GO" id="GO:0005813">
    <property type="term" value="C:centrosome"/>
    <property type="evidence" value="ECO:0007669"/>
    <property type="project" value="UniProtKB-SubCell"/>
</dbReference>
<evidence type="ECO:0000256" key="4">
    <source>
        <dbReference type="ARBA" id="ARBA00022475"/>
    </source>
</evidence>
<feature type="coiled-coil region" evidence="19">
    <location>
        <begin position="432"/>
        <end position="516"/>
    </location>
</feature>
<keyword evidence="24" id="KW-1185">Reference proteome</keyword>
<feature type="region of interest" description="Disordered" evidence="20">
    <location>
        <begin position="796"/>
        <end position="816"/>
    </location>
</feature>
<evidence type="ECO:0000256" key="7">
    <source>
        <dbReference type="ARBA" id="ARBA00022692"/>
    </source>
</evidence>
<gene>
    <name evidence="23" type="ORF">Bpfe_018685</name>
</gene>
<keyword evidence="12 21" id="KW-0472">Membrane</keyword>
<dbReference type="SUPFAM" id="SSF49879">
    <property type="entry name" value="SMAD/FHA domain"/>
    <property type="match status" value="1"/>
</dbReference>
<evidence type="ECO:0000256" key="10">
    <source>
        <dbReference type="ARBA" id="ARBA00023054"/>
    </source>
</evidence>
<evidence type="ECO:0000256" key="12">
    <source>
        <dbReference type="ARBA" id="ARBA00023136"/>
    </source>
</evidence>
<comment type="subunit">
    <text evidence="17">Homodimer. Interacts with myosin. Interacts with SIKE1 and both associate with the STRIPAK core complex composed of PP2A catalytic and scaffolding subunits, the striatins (PP2A regulatory subunits), the striatin-associated proteins MOB4, STRIP1 and STRIP2, PDCD10 and members of the STE20 kinases, such as STK24 and STK26. Interacts (via FHA domain) with STK3 (when phosphorylated); the interaction associates STK3 with the STRIPAK complex.</text>
</comment>
<evidence type="ECO:0000256" key="21">
    <source>
        <dbReference type="SAM" id="Phobius"/>
    </source>
</evidence>
<evidence type="ECO:0000256" key="5">
    <source>
        <dbReference type="ARBA" id="ARBA00022490"/>
    </source>
</evidence>
<dbReference type="CDD" id="cd21911">
    <property type="entry name" value="CC1_SLMAP"/>
    <property type="match status" value="1"/>
</dbReference>
<dbReference type="EMBL" id="JASAOG010000099">
    <property type="protein sequence ID" value="KAK0051915.1"/>
    <property type="molecule type" value="Genomic_DNA"/>
</dbReference>
<keyword evidence="9 21" id="KW-1133">Transmembrane helix</keyword>
<evidence type="ECO:0000313" key="23">
    <source>
        <dbReference type="EMBL" id="KAK0051915.1"/>
    </source>
</evidence>
<dbReference type="Pfam" id="PF00498">
    <property type="entry name" value="FHA"/>
    <property type="match status" value="1"/>
</dbReference>
<dbReference type="PROSITE" id="PS50006">
    <property type="entry name" value="FHA_DOMAIN"/>
    <property type="match status" value="1"/>
</dbReference>
<dbReference type="GO" id="GO:0042383">
    <property type="term" value="C:sarcolemma"/>
    <property type="evidence" value="ECO:0007669"/>
    <property type="project" value="UniProtKB-SubCell"/>
</dbReference>
<feature type="domain" description="FHA" evidence="22">
    <location>
        <begin position="38"/>
        <end position="93"/>
    </location>
</feature>
<feature type="compositionally biased region" description="Low complexity" evidence="20">
    <location>
        <begin position="563"/>
        <end position="583"/>
    </location>
</feature>
<feature type="region of interest" description="Disordered" evidence="20">
    <location>
        <begin position="561"/>
        <end position="633"/>
    </location>
</feature>
<accession>A0AAD8BEE0</accession>
<evidence type="ECO:0000256" key="17">
    <source>
        <dbReference type="ARBA" id="ARBA00066015"/>
    </source>
</evidence>
<evidence type="ECO:0000256" key="1">
    <source>
        <dbReference type="ARBA" id="ARBA00004300"/>
    </source>
</evidence>
<keyword evidence="8" id="KW-0256">Endoplasmic reticulum</keyword>
<keyword evidence="5" id="KW-0963">Cytoplasm</keyword>
<dbReference type="GO" id="GO:0031966">
    <property type="term" value="C:mitochondrial membrane"/>
    <property type="evidence" value="ECO:0007669"/>
    <property type="project" value="UniProtKB-SubCell"/>
</dbReference>
<comment type="caution">
    <text evidence="23">The sequence shown here is derived from an EMBL/GenBank/DDBJ whole genome shotgun (WGS) entry which is preliminary data.</text>
</comment>
<evidence type="ECO:0000256" key="14">
    <source>
        <dbReference type="ARBA" id="ARBA00057671"/>
    </source>
</evidence>
<evidence type="ECO:0000256" key="20">
    <source>
        <dbReference type="SAM" id="MobiDB-lite"/>
    </source>
</evidence>
<feature type="compositionally biased region" description="Low complexity" evidence="20">
    <location>
        <begin position="623"/>
        <end position="632"/>
    </location>
</feature>
<feature type="compositionally biased region" description="Basic and acidic residues" evidence="20">
    <location>
        <begin position="796"/>
        <end position="808"/>
    </location>
</feature>
<keyword evidence="6" id="KW-0597">Phosphoprotein</keyword>
<sequence length="1060" mass="119773">MVEGEEKIRPTMSALAILSCRPNSHPFQERQISVHEAVKIGRSVARARPSSNNGIFDCKVLSRHHAMLWYETGKFYLQDTKSSNGTFINNQRLCKGGEESPAREIYSGDLIQFGVEVMENNRRGEKITHGCIIATITLYHPDGREAKPAPYLSGENQPGLSLQTQDLYQLAQYLQEALHREKMLEQKLLALRQLVINTQEASESGWQALIDEDKLLSRLEMLENQLHIYTKNHSEDILRQELQALQEDKNKYETTSKESLRRVLQEKLEAVTKLSDLEQSLGNMKEECTHLKSMCESSQGELSQLAEKYQEQLKEIAELQEKLSATEQNHNAELEKAKVEKAEISQKLEEMVLQETLLSAKIESLTADNDFTKEQLSAMKAKLESMKESNEDDQKMAELARLSLDSTTEVIDIIPLGPPKEDDVPENLEVKLKDLQKLIETYKSKLETSDVRLKESNDKVESLQKELEVAFTNSKEYLLKIANLEDKVKLSDYHMNEMMENALHNLKLQLKESAKQSNSSNDLIETMKDHILLMEKELTLHTPVNSVVNSTDSLDEVTNDIDSSILSSPPPSTSRSSLSNTTLVGSPPDLLNVTVVNGNKEDVNSVEQEADTTTVHENRKSSSKGNNNGVLNLDDDEDLKALLEEARQAQEKAEIELNKWKAELNDSESKHRQMSEEVTSLRSQLFDAQEFAKVKSDMVKDLQDQVKKAESFTQDVKQQILDLRDRIIEEQENARANQESVVRLHQQLDVERTKNKSLEKELEDAKMLLATSQQNAKQNHNETEHLKDKLKHLQEELDSEKNRRDSSRHGGLTAKSKEYQALKEECSNLRKRIQAIEAEMKMSRKENLHLSSEYNKLQESYKHLESLKVKLETSEVSWKGNLTDAQKDAHNIRQEVCKVSASQSSCEKDSGIALSPPSSVSPPLFSRQLSSKETVSSSSFSECSQVLDSSAALSSQGSADRTPPFKATTSSTHTISFSSLHLQLEEAKQEVLQLRTTCEDKSQAINLLQKQITDMTSDFQALQNKSRMVSLVSSIPLLMLLFALLMAIYPTLEAVTSSLS</sequence>
<dbReference type="GO" id="GO:0005789">
    <property type="term" value="C:endoplasmic reticulum membrane"/>
    <property type="evidence" value="ECO:0007669"/>
    <property type="project" value="UniProtKB-SubCell"/>
</dbReference>
<reference evidence="23" key="1">
    <citation type="journal article" date="2023" name="PLoS Negl. Trop. Dis.">
        <title>A genome sequence for Biomphalaria pfeifferi, the major vector snail for the human-infecting parasite Schistosoma mansoni.</title>
        <authorList>
            <person name="Bu L."/>
            <person name="Lu L."/>
            <person name="Laidemitt M.R."/>
            <person name="Zhang S.M."/>
            <person name="Mutuku M."/>
            <person name="Mkoji G."/>
            <person name="Steinauer M."/>
            <person name="Loker E.S."/>
        </authorList>
    </citation>
    <scope>NUCLEOTIDE SEQUENCE</scope>
    <source>
        <strain evidence="23">KasaAsao</strain>
    </source>
</reference>
<feature type="transmembrane region" description="Helical" evidence="21">
    <location>
        <begin position="1028"/>
        <end position="1049"/>
    </location>
</feature>
<keyword evidence="11" id="KW-0496">Mitochondrion</keyword>
<dbReference type="PROSITE" id="PS51257">
    <property type="entry name" value="PROKAR_LIPOPROTEIN"/>
    <property type="match status" value="1"/>
</dbReference>
<dbReference type="InterPro" id="IPR051176">
    <property type="entry name" value="Cent_Immune-Sig_Mod"/>
</dbReference>
<evidence type="ECO:0000256" key="8">
    <source>
        <dbReference type="ARBA" id="ARBA00022824"/>
    </source>
</evidence>
<evidence type="ECO:0000256" key="9">
    <source>
        <dbReference type="ARBA" id="ARBA00022989"/>
    </source>
</evidence>
<dbReference type="Gene3D" id="2.60.200.20">
    <property type="match status" value="1"/>
</dbReference>
<dbReference type="AlphaFoldDB" id="A0AAD8BEE0"/>
<comment type="similarity">
    <text evidence="16">Belongs to the SLMAP family.</text>
</comment>
<comment type="subcellular location">
    <subcellularLocation>
        <location evidence="15">Cell membrane</location>
        <location evidence="15">Sarcolemma</location>
        <topology evidence="15">Single-pass type IV membrane protein</topology>
    </subcellularLocation>
    <subcellularLocation>
        <location evidence="1">Cytoplasm</location>
        <location evidence="1">Cytoskeleton</location>
        <location evidence="1">Microtubule organizing center</location>
        <location evidence="1">Centrosome</location>
    </subcellularLocation>
    <subcellularLocation>
        <location evidence="3">Endoplasmic reticulum membrane</location>
        <topology evidence="3">Single-pass membrane protein</topology>
    </subcellularLocation>
    <subcellularLocation>
        <location evidence="2">Mitochondrion membrane</location>
        <topology evidence="2">Single-pass membrane protein</topology>
    </subcellularLocation>
</comment>
<dbReference type="CDD" id="cd22679">
    <property type="entry name" value="FHA_SLMAP"/>
    <property type="match status" value="1"/>
</dbReference>